<evidence type="ECO:0000313" key="1">
    <source>
        <dbReference type="EMBL" id="RKN28547.1"/>
    </source>
</evidence>
<accession>A0A3A9YA62</accession>
<gene>
    <name evidence="1" type="ORF">D7044_25270</name>
</gene>
<protein>
    <recommendedName>
        <fullName evidence="3">HEAT repeat domain-containing protein</fullName>
    </recommendedName>
</protein>
<reference evidence="1 2" key="1">
    <citation type="submission" date="2018-09" db="EMBL/GenBank/DDBJ databases">
        <title>Micromonospora sp. nov. MS1-9, isolated from a root of Musa sp.</title>
        <authorList>
            <person name="Kuncharoen N."/>
            <person name="Kudo T."/>
            <person name="Ohkuma M."/>
            <person name="Yuki M."/>
            <person name="Tanasupawat S."/>
        </authorList>
    </citation>
    <scope>NUCLEOTIDE SEQUENCE [LARGE SCALE GENOMIC DNA]</scope>
    <source>
        <strain evidence="1 2">MS1-9</strain>
    </source>
</reference>
<dbReference type="EMBL" id="RAZT01000014">
    <property type="protein sequence ID" value="RKN28547.1"/>
    <property type="molecule type" value="Genomic_DNA"/>
</dbReference>
<comment type="caution">
    <text evidence="1">The sequence shown here is derived from an EMBL/GenBank/DDBJ whole genome shotgun (WGS) entry which is preliminary data.</text>
</comment>
<dbReference type="AlphaFoldDB" id="A0A3A9YA62"/>
<sequence>MFGIGKKRDREIADAVEELARADTLAFGGVGFAGTLLPVTEAYGTVEAVLAEQPEVVREQLDRLLTHGSPAGRAYAATLLEQVDPAAARAAWTVMRGDPGEFTTYSGCLMGRSSLGEYAAGRLTEA</sequence>
<organism evidence="1 2">
    <name type="scientific">Micromonospora musae</name>
    <dbReference type="NCBI Taxonomy" id="1894970"/>
    <lineage>
        <taxon>Bacteria</taxon>
        <taxon>Bacillati</taxon>
        <taxon>Actinomycetota</taxon>
        <taxon>Actinomycetes</taxon>
        <taxon>Micromonosporales</taxon>
        <taxon>Micromonosporaceae</taxon>
        <taxon>Micromonospora</taxon>
    </lineage>
</organism>
<dbReference type="Proteomes" id="UP000275865">
    <property type="component" value="Unassembled WGS sequence"/>
</dbReference>
<evidence type="ECO:0000313" key="2">
    <source>
        <dbReference type="Proteomes" id="UP000275865"/>
    </source>
</evidence>
<name>A0A3A9YA62_9ACTN</name>
<dbReference type="RefSeq" id="WP_120690396.1">
    <property type="nucleotide sequence ID" value="NZ_RAZT01000014.1"/>
</dbReference>
<proteinExistence type="predicted"/>
<evidence type="ECO:0008006" key="3">
    <source>
        <dbReference type="Google" id="ProtNLM"/>
    </source>
</evidence>